<dbReference type="InterPro" id="IPR041233">
    <property type="entry name" value="Melibiase_C"/>
</dbReference>
<dbReference type="InterPro" id="IPR013780">
    <property type="entry name" value="Glyco_hydro_b"/>
</dbReference>
<dbReference type="PANTHER" id="PTHR11452:SF42">
    <property type="entry name" value="ALPHA-GALACTOSIDASE"/>
    <property type="match status" value="1"/>
</dbReference>
<dbReference type="InterPro" id="IPR036116">
    <property type="entry name" value="FN3_sf"/>
</dbReference>
<dbReference type="InterPro" id="IPR017853">
    <property type="entry name" value="GH"/>
</dbReference>
<evidence type="ECO:0000256" key="7">
    <source>
        <dbReference type="ARBA" id="ARBA00023326"/>
    </source>
</evidence>
<keyword evidence="9" id="KW-0472">Membrane</keyword>
<dbReference type="SUPFAM" id="SSF49265">
    <property type="entry name" value="Fibronectin type III"/>
    <property type="match status" value="1"/>
</dbReference>
<dbReference type="InterPro" id="IPR014756">
    <property type="entry name" value="Ig_E-set"/>
</dbReference>
<evidence type="ECO:0000256" key="1">
    <source>
        <dbReference type="ARBA" id="ARBA00009743"/>
    </source>
</evidence>
<dbReference type="Pfam" id="PF16499">
    <property type="entry name" value="Melibiase_2"/>
    <property type="match status" value="2"/>
</dbReference>
<evidence type="ECO:0000256" key="5">
    <source>
        <dbReference type="ARBA" id="ARBA00023277"/>
    </source>
</evidence>
<evidence type="ECO:0000313" key="11">
    <source>
        <dbReference type="EMBL" id="NOU90683.1"/>
    </source>
</evidence>
<protein>
    <recommendedName>
        <fullName evidence="8">Alpha-galactosidase</fullName>
        <ecNumber evidence="8">3.2.1.22</ecNumber>
    </recommendedName>
    <alternativeName>
        <fullName evidence="8">Melibiase</fullName>
    </alternativeName>
</protein>
<evidence type="ECO:0000256" key="9">
    <source>
        <dbReference type="SAM" id="Phobius"/>
    </source>
</evidence>
<dbReference type="SUPFAM" id="SSF81296">
    <property type="entry name" value="E set domains"/>
    <property type="match status" value="3"/>
</dbReference>
<evidence type="ECO:0000256" key="3">
    <source>
        <dbReference type="ARBA" id="ARBA00022801"/>
    </source>
</evidence>
<dbReference type="PANTHER" id="PTHR11452">
    <property type="entry name" value="ALPHA-GALACTOSIDASE/ALPHA-N-ACETYLGALACTOSAMINIDASE"/>
    <property type="match status" value="1"/>
</dbReference>
<proteinExistence type="inferred from homology"/>
<dbReference type="InterPro" id="IPR013785">
    <property type="entry name" value="Aldolase_TIM"/>
</dbReference>
<dbReference type="Pfam" id="PF17801">
    <property type="entry name" value="Melibiase_C"/>
    <property type="match status" value="1"/>
</dbReference>
<dbReference type="Gene3D" id="2.60.120.260">
    <property type="entry name" value="Galactose-binding domain-like"/>
    <property type="match status" value="3"/>
</dbReference>
<feature type="domain" description="Fibronectin type-III" evidence="10">
    <location>
        <begin position="1157"/>
        <end position="1256"/>
    </location>
</feature>
<dbReference type="Proteomes" id="UP000658690">
    <property type="component" value="Unassembled WGS sequence"/>
</dbReference>
<keyword evidence="5" id="KW-0119">Carbohydrate metabolism</keyword>
<evidence type="ECO:0000256" key="8">
    <source>
        <dbReference type="RuleBase" id="RU361168"/>
    </source>
</evidence>
<keyword evidence="7" id="KW-0624">Polysaccharide degradation</keyword>
<evidence type="ECO:0000256" key="6">
    <source>
        <dbReference type="ARBA" id="ARBA00023295"/>
    </source>
</evidence>
<dbReference type="InterPro" id="IPR013783">
    <property type="entry name" value="Ig-like_fold"/>
</dbReference>
<keyword evidence="12" id="KW-1185">Reference proteome</keyword>
<evidence type="ECO:0000313" key="12">
    <source>
        <dbReference type="Proteomes" id="UP000658690"/>
    </source>
</evidence>
<feature type="transmembrane region" description="Helical" evidence="9">
    <location>
        <begin position="12"/>
        <end position="29"/>
    </location>
</feature>
<evidence type="ECO:0000256" key="4">
    <source>
        <dbReference type="ARBA" id="ARBA00023001"/>
    </source>
</evidence>
<keyword evidence="9" id="KW-0812">Transmembrane</keyword>
<dbReference type="PROSITE" id="PS50853">
    <property type="entry name" value="FN3"/>
    <property type="match status" value="1"/>
</dbReference>
<keyword evidence="2" id="KW-0732">Signal</keyword>
<comment type="caution">
    <text evidence="11">The sequence shown here is derived from an EMBL/GenBank/DDBJ whole genome shotgun (WGS) entry which is preliminary data.</text>
</comment>
<dbReference type="SUPFAM" id="SSF51445">
    <property type="entry name" value="(Trans)glycosidases"/>
    <property type="match status" value="1"/>
</dbReference>
<dbReference type="Gene3D" id="3.20.20.70">
    <property type="entry name" value="Aldolase class I"/>
    <property type="match status" value="1"/>
</dbReference>
<dbReference type="PRINTS" id="PR00740">
    <property type="entry name" value="GLHYDRLASE27"/>
</dbReference>
<dbReference type="SUPFAM" id="SSF51011">
    <property type="entry name" value="Glycosyl hydrolase domain"/>
    <property type="match status" value="1"/>
</dbReference>
<dbReference type="InterPro" id="IPR003961">
    <property type="entry name" value="FN3_dom"/>
</dbReference>
<evidence type="ECO:0000256" key="2">
    <source>
        <dbReference type="ARBA" id="ARBA00022729"/>
    </source>
</evidence>
<reference evidence="11 12" key="1">
    <citation type="submission" date="2019-10" db="EMBL/GenBank/DDBJ databases">
        <title>Description of Paenibacillus choica sp. nov.</title>
        <authorList>
            <person name="Carlier A."/>
            <person name="Qi S."/>
        </authorList>
    </citation>
    <scope>NUCLEOTIDE SEQUENCE [LARGE SCALE GENOMIC DNA]</scope>
    <source>
        <strain evidence="11 12">LMG 31460</strain>
    </source>
</reference>
<gene>
    <name evidence="11" type="ORF">GC102_33880</name>
</gene>
<name>A0ABX1ZFA0_9BACL</name>
<dbReference type="InterPro" id="IPR005102">
    <property type="entry name" value="Carbo-bd_X2"/>
</dbReference>
<keyword evidence="4" id="KW-0136">Cellulose degradation</keyword>
<accession>A0ABX1ZFA0</accession>
<keyword evidence="3 8" id="KW-0378">Hydrolase</keyword>
<keyword evidence="9" id="KW-1133">Transmembrane helix</keyword>
<dbReference type="Gene3D" id="2.60.40.10">
    <property type="entry name" value="Immunoglobulins"/>
    <property type="match status" value="3"/>
</dbReference>
<dbReference type="InterPro" id="IPR002241">
    <property type="entry name" value="Glyco_hydro_27"/>
</dbReference>
<dbReference type="Gene3D" id="2.60.40.1180">
    <property type="entry name" value="Golgi alpha-mannosidase II"/>
    <property type="match status" value="1"/>
</dbReference>
<comment type="catalytic activity">
    <reaction evidence="8">
        <text>Hydrolysis of terminal, non-reducing alpha-D-galactose residues in alpha-D-galactosides, including galactose oligosaccharides, galactomannans and galactolipids.</text>
        <dbReference type="EC" id="3.2.1.22"/>
    </reaction>
</comment>
<organism evidence="11 12">
    <name type="scientific">Paenibacillus germinis</name>
    <dbReference type="NCBI Taxonomy" id="2654979"/>
    <lineage>
        <taxon>Bacteria</taxon>
        <taxon>Bacillati</taxon>
        <taxon>Bacillota</taxon>
        <taxon>Bacilli</taxon>
        <taxon>Bacillales</taxon>
        <taxon>Paenibacillaceae</taxon>
        <taxon>Paenibacillus</taxon>
    </lineage>
</organism>
<evidence type="ECO:0000259" key="10">
    <source>
        <dbReference type="PROSITE" id="PS50853"/>
    </source>
</evidence>
<keyword evidence="8" id="KW-1015">Disulfide bond</keyword>
<sequence>MYDVGYTIKKTRLWLLVFIFFITLFAVFIPKGQPVQAADNGLAQKPYMGWSSYSMQVYHSGNWITAAQIMAQSDAMHAILQPHGYNYINVDAAWNGSMDEYGRPQPSTTLYPNGLNEVINHVHNNGQKFGLYFIPGMSPATYDANLPIYGTSCHAQDIVVLPLTTSDYWNIGYKIDFSKPCAQSYINSIADEIASWGVDFVKFDSVTPGSGHNDTSIDARGDVKAWSQALAPHNIWFELSWALDINYADTWKKYANGWRVDWDIECYCGTAGLTNWANIARLFPRAGEWWRHAGPGGWNNFDSLNIGNGAMDGITPDERQTAMTFWAISSAQLYTGNDLTNLDEFGIKLLTNDEAIAVNQDGKPAHPVSLASEQQVWYANNGDGTYTVGLFNLGSSNATVNVNWSDIGLSGAASVRDLWSHSELGVFNSSFSSGDLAPHASRLLKVTSQGGVSSINDDDTGISYTGDWQRNSNRGLGATQNLAITVIDSLAQNSIISPSTGSFDKNLTAQNDVTTTMTLNGNTLSGISNEGVDLVVGTDYTVSGNSVTIKKDYLAAQPVGTTQLTFTFSAGARPILSIAVSDTSPKNSTILPSTRNFDKTLQADVTTTMLLAGNQLSTITSGGTPLVLGTDYTVSGNTLTIKKEYLALQPLGTTNLLISFSAGNPQTLAIVVSNTSQGGSIAINNDDSGITYSAAWQRSTNRGLGDYLNDVHFTERNNEYFEYAFTGTGIEVITEMDSSQGDIDVYVDGVFKQTISTYYSSRLAQQPVYGISGLPSGPHTIKVVKKSGSYMLIDKLRVLIADLINPAAGSTVTGSVYRQVSAQLVQVVPSMTSIQLTPSAASELTVQTAPASHGATASINDTNAAIHYSGSWGYSNNRGLGDYQNDVHYTENNNDYFEYVFKGTGIELITEKDTSQGDIDIYVDDVFKETVSTYHASRLAQQTVYSIAGLPSGSHTLKVVKKSGSYMLLDKITILVGDLMSPDTGSFDKKIAAQEDVSTTLSLGEYVLDRIDNGRTTLVPGTDYTLVGNTLTIKKAYLVAQPVGTTNLTFVFSGDYQNDVHFTETNNDSFKYTFKGTGIAVITEKDASQGEIDVYVDDVFKQTVNTYNATRLVQQTVYSISGLSNSLHTIKVVKKSGSYMLLDKLSFTVAKAPSTAAVTTTGVTKVKNTSATIAGKVTADGGTAVTSRGIVYSTAPTPTLTSDGSTKVSLGSGLGEFSEKIKKLKPNTTYYARAYATNSVGTSYGVEVTFKTSKKSENQNDHEDDDQE</sequence>
<dbReference type="CDD" id="cd14792">
    <property type="entry name" value="GH27"/>
    <property type="match status" value="1"/>
</dbReference>
<keyword evidence="6 8" id="KW-0326">Glycosidase</keyword>
<dbReference type="EMBL" id="WHOC01000176">
    <property type="protein sequence ID" value="NOU90683.1"/>
    <property type="molecule type" value="Genomic_DNA"/>
</dbReference>
<comment type="similarity">
    <text evidence="1 8">Belongs to the glycosyl hydrolase 27 family.</text>
</comment>
<dbReference type="Pfam" id="PF03442">
    <property type="entry name" value="CBM_X2"/>
    <property type="match status" value="3"/>
</dbReference>
<dbReference type="EC" id="3.2.1.22" evidence="8"/>